<evidence type="ECO:0000256" key="1">
    <source>
        <dbReference type="SAM" id="Phobius"/>
    </source>
</evidence>
<dbReference type="EMBL" id="JAATLM010000001">
    <property type="protein sequence ID" value="NIZ70046.1"/>
    <property type="molecule type" value="Genomic_DNA"/>
</dbReference>
<evidence type="ECO:0000313" key="3">
    <source>
        <dbReference type="Proteomes" id="UP000778951"/>
    </source>
</evidence>
<protein>
    <submittedName>
        <fullName evidence="2">DUF898 domain-containing protein</fullName>
    </submittedName>
</protein>
<feature type="transmembrane region" description="Helical" evidence="1">
    <location>
        <begin position="46"/>
        <end position="67"/>
    </location>
</feature>
<keyword evidence="3" id="KW-1185">Reference proteome</keyword>
<name>A0A968GGC5_9SPIO</name>
<keyword evidence="1" id="KW-1133">Transmembrane helix</keyword>
<accession>A0A968GGC5</accession>
<evidence type="ECO:0000313" key="2">
    <source>
        <dbReference type="EMBL" id="NIZ70046.1"/>
    </source>
</evidence>
<keyword evidence="1" id="KW-0472">Membrane</keyword>
<feature type="transmembrane region" description="Helical" evidence="1">
    <location>
        <begin position="122"/>
        <end position="146"/>
    </location>
</feature>
<sequence length="160" mass="17837">MKGFRFEGSVNALMWTLIRTVLLIVGTAVVASAVSGAVESMFIRSVMAFIVLGVMIFALPTIVNSIAKYLVEHTQVGGQKLKYKGQAIGILSLVLIGWFLFLIVTSLFAGLVMWLYQTDLSPVWVTGIAGAMYMLFMAFFASWFILHVYRWVLNNTQIEE</sequence>
<feature type="transmembrane region" description="Helical" evidence="1">
    <location>
        <begin position="88"/>
        <end position="116"/>
    </location>
</feature>
<reference evidence="2" key="1">
    <citation type="submission" date="2020-03" db="EMBL/GenBank/DDBJ databases">
        <title>Spirochaetal bacteria isolated from arthropods constitute a novel genus Entomospira genus novum within the order Spirochaetales.</title>
        <authorList>
            <person name="Grana-Miraglia L."/>
            <person name="Sikutova S."/>
            <person name="Fingerle V."/>
            <person name="Sing A."/>
            <person name="Castillo-Ramirez S."/>
            <person name="Margos G."/>
            <person name="Rudolf I."/>
        </authorList>
    </citation>
    <scope>NUCLEOTIDE SEQUENCE</scope>
    <source>
        <strain evidence="2">BR149</strain>
    </source>
</reference>
<organism evidence="2 3">
    <name type="scientific">Entomospira culicis</name>
    <dbReference type="NCBI Taxonomy" id="2719989"/>
    <lineage>
        <taxon>Bacteria</taxon>
        <taxon>Pseudomonadati</taxon>
        <taxon>Spirochaetota</taxon>
        <taxon>Spirochaetia</taxon>
        <taxon>Spirochaetales</taxon>
        <taxon>Spirochaetaceae</taxon>
        <taxon>Entomospira</taxon>
    </lineage>
</organism>
<keyword evidence="1" id="KW-0812">Transmembrane</keyword>
<feature type="transmembrane region" description="Helical" evidence="1">
    <location>
        <begin position="12"/>
        <end position="34"/>
    </location>
</feature>
<gene>
    <name evidence="2" type="ORF">HCT48_07485</name>
</gene>
<comment type="caution">
    <text evidence="2">The sequence shown here is derived from an EMBL/GenBank/DDBJ whole genome shotgun (WGS) entry which is preliminary data.</text>
</comment>
<dbReference type="RefSeq" id="WP_167696118.1">
    <property type="nucleotide sequence ID" value="NZ_CP118181.1"/>
</dbReference>
<dbReference type="Proteomes" id="UP000778951">
    <property type="component" value="Unassembled WGS sequence"/>
</dbReference>
<proteinExistence type="predicted"/>
<dbReference type="AlphaFoldDB" id="A0A968GGC5"/>